<protein>
    <submittedName>
        <fullName evidence="1">Uncharacterized protein</fullName>
    </submittedName>
</protein>
<organism evidence="1 2">
    <name type="scientific">Anabaena azotica FACHB-119</name>
    <dbReference type="NCBI Taxonomy" id="947527"/>
    <lineage>
        <taxon>Bacteria</taxon>
        <taxon>Bacillati</taxon>
        <taxon>Cyanobacteriota</taxon>
        <taxon>Cyanophyceae</taxon>
        <taxon>Nostocales</taxon>
        <taxon>Nostocaceae</taxon>
        <taxon>Anabaena</taxon>
        <taxon>Anabaena azotica</taxon>
    </lineage>
</organism>
<gene>
    <name evidence="1" type="ORF">H6G83_20220</name>
</gene>
<dbReference type="EMBL" id="JACJSG010000029">
    <property type="protein sequence ID" value="MBD2502899.1"/>
    <property type="molecule type" value="Genomic_DNA"/>
</dbReference>
<dbReference type="RefSeq" id="WP_190475601.1">
    <property type="nucleotide sequence ID" value="NZ_JACJSG010000029.1"/>
</dbReference>
<keyword evidence="2" id="KW-1185">Reference proteome</keyword>
<name>A0ABR8D6W4_9NOST</name>
<reference evidence="1 2" key="1">
    <citation type="journal article" date="2020" name="ISME J.">
        <title>Comparative genomics reveals insights into cyanobacterial evolution and habitat adaptation.</title>
        <authorList>
            <person name="Chen M.Y."/>
            <person name="Teng W.K."/>
            <person name="Zhao L."/>
            <person name="Hu C.X."/>
            <person name="Zhou Y.K."/>
            <person name="Han B.P."/>
            <person name="Song L.R."/>
            <person name="Shu W.S."/>
        </authorList>
    </citation>
    <scope>NUCLEOTIDE SEQUENCE [LARGE SCALE GENOMIC DNA]</scope>
    <source>
        <strain evidence="1 2">FACHB-119</strain>
    </source>
</reference>
<sequence length="75" mass="8186">WGISTTLNGQGATIRLQRLLVAVNCQESPTFNVGEYVNSRPLAKVVLSVLFFASTLRERLTANAPTLRERLAANA</sequence>
<dbReference type="Proteomes" id="UP000661112">
    <property type="component" value="Unassembled WGS sequence"/>
</dbReference>
<comment type="caution">
    <text evidence="1">The sequence shown here is derived from an EMBL/GenBank/DDBJ whole genome shotgun (WGS) entry which is preliminary data.</text>
</comment>
<evidence type="ECO:0000313" key="2">
    <source>
        <dbReference type="Proteomes" id="UP000661112"/>
    </source>
</evidence>
<feature type="non-terminal residue" evidence="1">
    <location>
        <position position="1"/>
    </location>
</feature>
<accession>A0ABR8D6W4</accession>
<evidence type="ECO:0000313" key="1">
    <source>
        <dbReference type="EMBL" id="MBD2502899.1"/>
    </source>
</evidence>
<proteinExistence type="predicted"/>